<comment type="caution">
    <text evidence="2">The sequence shown here is derived from an EMBL/GenBank/DDBJ whole genome shotgun (WGS) entry which is preliminary data.</text>
</comment>
<dbReference type="Gene3D" id="3.40.50.300">
    <property type="entry name" value="P-loop containing nucleotide triphosphate hydrolases"/>
    <property type="match status" value="1"/>
</dbReference>
<dbReference type="Pfam" id="PF00485">
    <property type="entry name" value="PRK"/>
    <property type="match status" value="1"/>
</dbReference>
<organism evidence="2 3">
    <name type="scientific">OM182 bacterium MED-G24</name>
    <dbReference type="NCBI Taxonomy" id="1986255"/>
    <lineage>
        <taxon>Bacteria</taxon>
        <taxon>Pseudomonadati</taxon>
        <taxon>Pseudomonadota</taxon>
        <taxon>Gammaproteobacteria</taxon>
        <taxon>OMG group</taxon>
        <taxon>OM182 clade</taxon>
    </lineage>
</organism>
<dbReference type="SUPFAM" id="SSF52540">
    <property type="entry name" value="P-loop containing nucleoside triphosphate hydrolases"/>
    <property type="match status" value="1"/>
</dbReference>
<evidence type="ECO:0000313" key="2">
    <source>
        <dbReference type="EMBL" id="PDH37049.1"/>
    </source>
</evidence>
<dbReference type="PANTHER" id="PTHR10285">
    <property type="entry name" value="URIDINE KINASE"/>
    <property type="match status" value="1"/>
</dbReference>
<gene>
    <name evidence="2" type="ORF">CNE99_08715</name>
</gene>
<proteinExistence type="predicted"/>
<accession>A0A2A5WKN8</accession>
<evidence type="ECO:0000259" key="1">
    <source>
        <dbReference type="Pfam" id="PF00485"/>
    </source>
</evidence>
<dbReference type="Proteomes" id="UP000219327">
    <property type="component" value="Unassembled WGS sequence"/>
</dbReference>
<keyword evidence="2" id="KW-0418">Kinase</keyword>
<dbReference type="PRINTS" id="PR00988">
    <property type="entry name" value="URIDINKINASE"/>
</dbReference>
<sequence>MLFEIATGLASRAEKLLIVGIAGSQGSGKSTLAKLLATVLERVYEKNSLVMSVDDFYLTREQREEMGRDVHPMLSTRGVPGTHDTKLMRSVIDDLKAGENTEVPHFDKAEDDRGGYTPVVSRDLSLLIIEGWCWGAMPAASDELDHPVNDLEKEEDPDGRWRHYVNEQLAHGGYQEIFDEAHTCLFLSVPDLEAVVRWRWQQEQRLAETRSDGSRIMTESQVRRFIMHYERITRRMLERMPERANITLYLDDQHRIGPPPRK</sequence>
<dbReference type="GO" id="GO:0005524">
    <property type="term" value="F:ATP binding"/>
    <property type="evidence" value="ECO:0007669"/>
    <property type="project" value="InterPro"/>
</dbReference>
<reference evidence="2 3" key="1">
    <citation type="submission" date="2017-08" db="EMBL/GenBank/DDBJ databases">
        <title>Fine stratification of microbial communities through a metagenomic profile of the photic zone.</title>
        <authorList>
            <person name="Haro-Moreno J.M."/>
            <person name="Lopez-Perez M."/>
            <person name="De La Torre J."/>
            <person name="Picazo A."/>
            <person name="Camacho A."/>
            <person name="Rodriguez-Valera F."/>
        </authorList>
    </citation>
    <scope>NUCLEOTIDE SEQUENCE [LARGE SCALE GENOMIC DNA]</scope>
    <source>
        <strain evidence="2">MED-G24</strain>
    </source>
</reference>
<dbReference type="AlphaFoldDB" id="A0A2A5WKN8"/>
<dbReference type="InterPro" id="IPR006083">
    <property type="entry name" value="PRK/URK"/>
</dbReference>
<protein>
    <submittedName>
        <fullName evidence="2">Kinase</fullName>
    </submittedName>
</protein>
<name>A0A2A5WKN8_9GAMM</name>
<evidence type="ECO:0000313" key="3">
    <source>
        <dbReference type="Proteomes" id="UP000219327"/>
    </source>
</evidence>
<keyword evidence="2" id="KW-0808">Transferase</keyword>
<dbReference type="GO" id="GO:0016301">
    <property type="term" value="F:kinase activity"/>
    <property type="evidence" value="ECO:0007669"/>
    <property type="project" value="UniProtKB-KW"/>
</dbReference>
<dbReference type="EMBL" id="NTKD01000054">
    <property type="protein sequence ID" value="PDH37049.1"/>
    <property type="molecule type" value="Genomic_DNA"/>
</dbReference>
<feature type="domain" description="Phosphoribulokinase/uridine kinase" evidence="1">
    <location>
        <begin position="18"/>
        <end position="131"/>
    </location>
</feature>
<dbReference type="InterPro" id="IPR027417">
    <property type="entry name" value="P-loop_NTPase"/>
</dbReference>